<dbReference type="PIR" id="T24104">
    <property type="entry name" value="T24104"/>
</dbReference>
<dbReference type="Proteomes" id="UP000001940">
    <property type="component" value="Chromosome IV"/>
</dbReference>
<dbReference type="Pfam" id="PF14534">
    <property type="entry name" value="DUF4440"/>
    <property type="match status" value="1"/>
</dbReference>
<dbReference type="FunCoup" id="Q21888">
    <property type="interactions" value="1522"/>
</dbReference>
<dbReference type="CTD" id="177959"/>
<dbReference type="PeptideAtlas" id="Q21888"/>
<dbReference type="OrthoDB" id="5818509at2759"/>
<dbReference type="RefSeq" id="NP_501975.1">
    <property type="nucleotide sequence ID" value="NM_069574.5"/>
</dbReference>
<evidence type="ECO:0000259" key="1">
    <source>
        <dbReference type="Pfam" id="PF14534"/>
    </source>
</evidence>
<dbReference type="AlphaFoldDB" id="Q21888"/>
<dbReference type="Bgee" id="WBGene00011289">
    <property type="expression patterns" value="Expressed in larva and 3 other cell types or tissues"/>
</dbReference>
<evidence type="ECO:0000313" key="4">
    <source>
        <dbReference type="WormBase" id="R102.2"/>
    </source>
</evidence>
<protein>
    <submittedName>
        <fullName evidence="2">DUF4440 domain-containing protein</fullName>
    </submittedName>
</protein>
<proteinExistence type="evidence at protein level"/>
<dbReference type="eggNOG" id="ENOG502TKHK">
    <property type="taxonomic scope" value="Eukaryota"/>
</dbReference>
<sequence>MSKAEFQKFHDEMKALKNAGKHDEFAKKFAAKDAVFIGPLHDPCTADEAAKLAQSDKMAALVKADFDVKIDEVTQIGDVVVERCSISAKLPTGDKNGWSLTVWVKEGGAWKIRNSCITFKAPIPQ</sequence>
<dbReference type="InterPro" id="IPR027843">
    <property type="entry name" value="DUF4440"/>
</dbReference>
<evidence type="ECO:0000313" key="2">
    <source>
        <dbReference type="EMBL" id="CAA94356.2"/>
    </source>
</evidence>
<evidence type="ECO:0007829" key="5">
    <source>
        <dbReference type="PeptideAtlas" id="Q21888"/>
    </source>
</evidence>
<feature type="domain" description="DUF4440" evidence="1">
    <location>
        <begin position="15"/>
        <end position="112"/>
    </location>
</feature>
<gene>
    <name evidence="2" type="ORF">CELE_R102.2</name>
    <name evidence="2 4" type="ORF">R102.2</name>
</gene>
<dbReference type="SMR" id="Q21888"/>
<reference evidence="2 3" key="1">
    <citation type="journal article" date="1998" name="Science">
        <title>Genome sequence of the nematode C. elegans: a platform for investigating biology.</title>
        <authorList>
            <consortium name="The C. elegans sequencing consortium"/>
            <person name="Sulson J.E."/>
            <person name="Waterston R."/>
        </authorList>
    </citation>
    <scope>NUCLEOTIDE SEQUENCE [LARGE SCALE GENOMIC DNA]</scope>
    <source>
        <strain evidence="2 3">Bristol N2</strain>
    </source>
</reference>
<dbReference type="WormBase" id="R102.2">
    <property type="protein sequence ID" value="CE23912"/>
    <property type="gene ID" value="WBGene00011289"/>
</dbReference>
<dbReference type="InParanoid" id="Q21888"/>
<organism evidence="2 3">
    <name type="scientific">Caenorhabditis elegans</name>
    <dbReference type="NCBI Taxonomy" id="6239"/>
    <lineage>
        <taxon>Eukaryota</taxon>
        <taxon>Metazoa</taxon>
        <taxon>Ecdysozoa</taxon>
        <taxon>Nematoda</taxon>
        <taxon>Chromadorea</taxon>
        <taxon>Rhabditida</taxon>
        <taxon>Rhabditina</taxon>
        <taxon>Rhabditomorpha</taxon>
        <taxon>Rhabditoidea</taxon>
        <taxon>Rhabditidae</taxon>
        <taxon>Peloderinae</taxon>
        <taxon>Caenorhabditis</taxon>
    </lineage>
</organism>
<dbReference type="OMA" id="FIGPLHD"/>
<dbReference type="HOGENOM" id="CLU_2123233_0_0_1"/>
<accession>Q21888</accession>
<dbReference type="PaxDb" id="6239-R102.2"/>
<dbReference type="STRING" id="6239.R102.2.1"/>
<dbReference type="InterPro" id="IPR032710">
    <property type="entry name" value="NTF2-like_dom_sf"/>
</dbReference>
<dbReference type="PIR" id="C88817">
    <property type="entry name" value="C88817"/>
</dbReference>
<evidence type="ECO:0000313" key="3">
    <source>
        <dbReference type="Proteomes" id="UP000001940"/>
    </source>
</evidence>
<keyword evidence="5" id="KW-1267">Proteomics identification</keyword>
<keyword evidence="3" id="KW-1185">Reference proteome</keyword>
<dbReference type="KEGG" id="cel:CELE_R102.2"/>
<dbReference type="UCSC" id="R102.2">
    <property type="organism name" value="c. elegans"/>
</dbReference>
<dbReference type="Gene3D" id="3.10.450.50">
    <property type="match status" value="1"/>
</dbReference>
<dbReference type="EMBL" id="BX284604">
    <property type="protein sequence ID" value="CAA94356.2"/>
    <property type="molecule type" value="Genomic_DNA"/>
</dbReference>
<dbReference type="AGR" id="WB:WBGene00011289"/>
<dbReference type="SUPFAM" id="SSF54427">
    <property type="entry name" value="NTF2-like"/>
    <property type="match status" value="1"/>
</dbReference>
<name>Q21888_CAEEL</name>
<dbReference type="PhylomeDB" id="Q21888"/>
<dbReference type="GeneID" id="177959"/>